<protein>
    <submittedName>
        <fullName evidence="1">Uncharacterized protein</fullName>
    </submittedName>
</protein>
<dbReference type="AlphaFoldDB" id="A0A8J5IWI1"/>
<dbReference type="EMBL" id="JAENGY010001488">
    <property type="protein sequence ID" value="KAG6948914.1"/>
    <property type="molecule type" value="Genomic_DNA"/>
</dbReference>
<reference evidence="1" key="1">
    <citation type="submission" date="2021-01" db="EMBL/GenBank/DDBJ databases">
        <title>Phytophthora aleatoria, a newly-described species from Pinus radiata is distinct from Phytophthora cactorum isolates based on comparative genomics.</title>
        <authorList>
            <person name="Mcdougal R."/>
            <person name="Panda P."/>
            <person name="Williams N."/>
            <person name="Studholme D.J."/>
        </authorList>
    </citation>
    <scope>NUCLEOTIDE SEQUENCE</scope>
    <source>
        <strain evidence="1">NZFS 4037</strain>
    </source>
</reference>
<accession>A0A8J5IWI1</accession>
<proteinExistence type="predicted"/>
<evidence type="ECO:0000313" key="1">
    <source>
        <dbReference type="EMBL" id="KAG6948914.1"/>
    </source>
</evidence>
<name>A0A8J5IWI1_9STRA</name>
<gene>
    <name evidence="1" type="ORF">JG688_00014870</name>
</gene>
<keyword evidence="2" id="KW-1185">Reference proteome</keyword>
<organism evidence="1 2">
    <name type="scientific">Phytophthora aleatoria</name>
    <dbReference type="NCBI Taxonomy" id="2496075"/>
    <lineage>
        <taxon>Eukaryota</taxon>
        <taxon>Sar</taxon>
        <taxon>Stramenopiles</taxon>
        <taxon>Oomycota</taxon>
        <taxon>Peronosporomycetes</taxon>
        <taxon>Peronosporales</taxon>
        <taxon>Peronosporaceae</taxon>
        <taxon>Phytophthora</taxon>
    </lineage>
</organism>
<comment type="caution">
    <text evidence="1">The sequence shown here is derived from an EMBL/GenBank/DDBJ whole genome shotgun (WGS) entry which is preliminary data.</text>
</comment>
<sequence length="157" mass="16216">MTAFVVSTAPADAVSAPYPAPTTPAHAAPDVPPVGDGVQPENVSVVASRVSARSIATSAPIRSPLPIENSLVDVAVSVIRVPPAAATSKLSSLRHLLSYTRPCTAPTFHHVPLALASAALAVRLISRSFGAPSSAVHRCRPGHNDSRFPHFAPCHPT</sequence>
<dbReference type="Proteomes" id="UP000709295">
    <property type="component" value="Unassembled WGS sequence"/>
</dbReference>
<evidence type="ECO:0000313" key="2">
    <source>
        <dbReference type="Proteomes" id="UP000709295"/>
    </source>
</evidence>